<dbReference type="Proteomes" id="UP000193920">
    <property type="component" value="Unassembled WGS sequence"/>
</dbReference>
<comment type="caution">
    <text evidence="2">The sequence shown here is derived from an EMBL/GenBank/DDBJ whole genome shotgun (WGS) entry which is preliminary data.</text>
</comment>
<sequence length="264" mass="29918">MEETIRDIPNKTTEEATQIKPETDNKSGATPESNESTESGKTEEKIEIKTEDGNASQSESKTETKKPEKVTIDIKPEPEATPSTSNNRPNILNEINLYDEEPSLRDVPLDIYDDTIKLEPQNPKNVNYHSIDEQEIENGNINNINLYESTPETKKTFLRKLKEIYMETVRLIKVCIQSIFSFIWAIIGGTITGIFTFFRNLFFNTLLAFIKFVIRSKKNNNNTNGSSSSSRGGDTTIVNGIINPNNDLWDINSMLITKPLYNMV</sequence>
<evidence type="ECO:0000313" key="3">
    <source>
        <dbReference type="Proteomes" id="UP000193920"/>
    </source>
</evidence>
<feature type="compositionally biased region" description="Basic and acidic residues" evidence="1">
    <location>
        <begin position="1"/>
        <end position="14"/>
    </location>
</feature>
<keyword evidence="3" id="KW-1185">Reference proteome</keyword>
<gene>
    <name evidence="2" type="ORF">LY90DRAFT_499138</name>
</gene>
<feature type="compositionally biased region" description="Basic and acidic residues" evidence="1">
    <location>
        <begin position="38"/>
        <end position="52"/>
    </location>
</feature>
<organism evidence="2 3">
    <name type="scientific">Neocallimastix californiae</name>
    <dbReference type="NCBI Taxonomy" id="1754190"/>
    <lineage>
        <taxon>Eukaryota</taxon>
        <taxon>Fungi</taxon>
        <taxon>Fungi incertae sedis</taxon>
        <taxon>Chytridiomycota</taxon>
        <taxon>Chytridiomycota incertae sedis</taxon>
        <taxon>Neocallimastigomycetes</taxon>
        <taxon>Neocallimastigales</taxon>
        <taxon>Neocallimastigaceae</taxon>
        <taxon>Neocallimastix</taxon>
    </lineage>
</organism>
<protein>
    <submittedName>
        <fullName evidence="2">Uncharacterized protein</fullName>
    </submittedName>
</protein>
<feature type="compositionally biased region" description="Basic and acidic residues" evidence="1">
    <location>
        <begin position="60"/>
        <end position="78"/>
    </location>
</feature>
<evidence type="ECO:0000256" key="1">
    <source>
        <dbReference type="SAM" id="MobiDB-lite"/>
    </source>
</evidence>
<accession>A0A1Y2FMN5</accession>
<dbReference type="EMBL" id="MCOG01000004">
    <property type="protein sequence ID" value="ORY85208.1"/>
    <property type="molecule type" value="Genomic_DNA"/>
</dbReference>
<feature type="region of interest" description="Disordered" evidence="1">
    <location>
        <begin position="1"/>
        <end position="90"/>
    </location>
</feature>
<proteinExistence type="predicted"/>
<evidence type="ECO:0000313" key="2">
    <source>
        <dbReference type="EMBL" id="ORY85208.1"/>
    </source>
</evidence>
<name>A0A1Y2FMN5_9FUNG</name>
<dbReference type="OrthoDB" id="2157212at2759"/>
<reference evidence="2 3" key="1">
    <citation type="submission" date="2016-08" db="EMBL/GenBank/DDBJ databases">
        <title>A Parts List for Fungal Cellulosomes Revealed by Comparative Genomics.</title>
        <authorList>
            <consortium name="DOE Joint Genome Institute"/>
            <person name="Haitjema C.H."/>
            <person name="Gilmore S.P."/>
            <person name="Henske J.K."/>
            <person name="Solomon K.V."/>
            <person name="De Groot R."/>
            <person name="Kuo A."/>
            <person name="Mondo S.J."/>
            <person name="Salamov A.A."/>
            <person name="Labutti K."/>
            <person name="Zhao Z."/>
            <person name="Chiniquy J."/>
            <person name="Barry K."/>
            <person name="Brewer H.M."/>
            <person name="Purvine S.O."/>
            <person name="Wright A.T."/>
            <person name="Boxma B."/>
            <person name="Van Alen T."/>
            <person name="Hackstein J.H."/>
            <person name="Baker S.E."/>
            <person name="Grigoriev I.V."/>
            <person name="O'Malley M.A."/>
        </authorList>
    </citation>
    <scope>NUCLEOTIDE SEQUENCE [LARGE SCALE GENOMIC DNA]</scope>
    <source>
        <strain evidence="2 3">G1</strain>
    </source>
</reference>
<feature type="compositionally biased region" description="Polar residues" evidence="1">
    <location>
        <begin position="81"/>
        <end position="90"/>
    </location>
</feature>
<dbReference type="AlphaFoldDB" id="A0A1Y2FMN5"/>